<evidence type="ECO:0000313" key="7">
    <source>
        <dbReference type="EMBL" id="KAL1204173.1"/>
    </source>
</evidence>
<name>A0ABD1ACF6_CARAN</name>
<proteinExistence type="predicted"/>
<evidence type="ECO:0000256" key="2">
    <source>
        <dbReference type="ARBA" id="ARBA00022771"/>
    </source>
</evidence>
<gene>
    <name evidence="7" type="ORF">V5N11_026670</name>
</gene>
<dbReference type="AlphaFoldDB" id="A0ABD1ACF6"/>
<dbReference type="Pfam" id="PF04434">
    <property type="entry name" value="SWIM"/>
    <property type="match status" value="1"/>
</dbReference>
<dbReference type="EMBL" id="JBANAX010000546">
    <property type="protein sequence ID" value="KAL1204173.1"/>
    <property type="molecule type" value="Genomic_DNA"/>
</dbReference>
<evidence type="ECO:0000256" key="1">
    <source>
        <dbReference type="ARBA" id="ARBA00022723"/>
    </source>
</evidence>
<feature type="region of interest" description="Disordered" evidence="5">
    <location>
        <begin position="151"/>
        <end position="215"/>
    </location>
</feature>
<keyword evidence="3" id="KW-0862">Zinc</keyword>
<keyword evidence="2 4" id="KW-0863">Zinc-finger</keyword>
<evidence type="ECO:0000259" key="6">
    <source>
        <dbReference type="PROSITE" id="PS50966"/>
    </source>
</evidence>
<dbReference type="GO" id="GO:0008270">
    <property type="term" value="F:zinc ion binding"/>
    <property type="evidence" value="ECO:0007669"/>
    <property type="project" value="UniProtKB-KW"/>
</dbReference>
<keyword evidence="8" id="KW-1185">Reference proteome</keyword>
<organism evidence="7 8">
    <name type="scientific">Cardamine amara subsp. amara</name>
    <dbReference type="NCBI Taxonomy" id="228776"/>
    <lineage>
        <taxon>Eukaryota</taxon>
        <taxon>Viridiplantae</taxon>
        <taxon>Streptophyta</taxon>
        <taxon>Embryophyta</taxon>
        <taxon>Tracheophyta</taxon>
        <taxon>Spermatophyta</taxon>
        <taxon>Magnoliopsida</taxon>
        <taxon>eudicotyledons</taxon>
        <taxon>Gunneridae</taxon>
        <taxon>Pentapetalae</taxon>
        <taxon>rosids</taxon>
        <taxon>malvids</taxon>
        <taxon>Brassicales</taxon>
        <taxon>Brassicaceae</taxon>
        <taxon>Cardamineae</taxon>
        <taxon>Cardamine</taxon>
    </lineage>
</organism>
<accession>A0ABD1ACF6</accession>
<dbReference type="PANTHER" id="PTHR31973:SF187">
    <property type="entry name" value="MUTATOR TRANSPOSASE MUDRA PROTEIN"/>
    <property type="match status" value="1"/>
</dbReference>
<reference evidence="7 8" key="1">
    <citation type="submission" date="2024-04" db="EMBL/GenBank/DDBJ databases">
        <title>Genome assembly C_amara_ONT_v2.</title>
        <authorList>
            <person name="Yant L."/>
            <person name="Moore C."/>
            <person name="Slenker M."/>
        </authorList>
    </citation>
    <scope>NUCLEOTIDE SEQUENCE [LARGE SCALE GENOMIC DNA]</scope>
    <source>
        <tissue evidence="7">Leaf</tissue>
    </source>
</reference>
<evidence type="ECO:0000256" key="3">
    <source>
        <dbReference type="ARBA" id="ARBA00022833"/>
    </source>
</evidence>
<comment type="caution">
    <text evidence="7">The sequence shown here is derived from an EMBL/GenBank/DDBJ whole genome shotgun (WGS) entry which is preliminary data.</text>
</comment>
<dbReference type="PROSITE" id="PS50966">
    <property type="entry name" value="ZF_SWIM"/>
    <property type="match status" value="1"/>
</dbReference>
<protein>
    <recommendedName>
        <fullName evidence="6">SWIM-type domain-containing protein</fullName>
    </recommendedName>
</protein>
<dbReference type="SMART" id="SM00575">
    <property type="entry name" value="ZnF_PMZ"/>
    <property type="match status" value="1"/>
</dbReference>
<evidence type="ECO:0000256" key="4">
    <source>
        <dbReference type="PROSITE-ProRule" id="PRU00325"/>
    </source>
</evidence>
<feature type="compositionally biased region" description="Basic residues" evidence="5">
    <location>
        <begin position="157"/>
        <end position="185"/>
    </location>
</feature>
<feature type="domain" description="SWIM-type" evidence="6">
    <location>
        <begin position="69"/>
        <end position="101"/>
    </location>
</feature>
<sequence length="215" mass="25473">MLVVEMLEIIRRRTMTRIDLRKAKAINYQGIFILRAVDFLEKEAKKIKLCRFVPVREGRFDVLEAGVGYSVNIRMRTCTCRRWDMSGIPCHHALRVITEKKLNREDYISNWNLNSRQQIIYSDSILPVNGMLFWNITDYVVVPPPSLVEHIENMKGSKPKPKRKKARHESPTKKKKVSRKKRVMHYRICDNARHNKTKCPNFGVERYKPPRKKRP</sequence>
<evidence type="ECO:0000256" key="5">
    <source>
        <dbReference type="SAM" id="MobiDB-lite"/>
    </source>
</evidence>
<dbReference type="InterPro" id="IPR006564">
    <property type="entry name" value="Znf_PMZ"/>
</dbReference>
<dbReference type="PANTHER" id="PTHR31973">
    <property type="entry name" value="POLYPROTEIN, PUTATIVE-RELATED"/>
    <property type="match status" value="1"/>
</dbReference>
<keyword evidence="1" id="KW-0479">Metal-binding</keyword>
<dbReference type="Proteomes" id="UP001558713">
    <property type="component" value="Unassembled WGS sequence"/>
</dbReference>
<evidence type="ECO:0000313" key="8">
    <source>
        <dbReference type="Proteomes" id="UP001558713"/>
    </source>
</evidence>
<dbReference type="InterPro" id="IPR007527">
    <property type="entry name" value="Znf_SWIM"/>
</dbReference>